<evidence type="ECO:0000259" key="3">
    <source>
        <dbReference type="Pfam" id="PF00135"/>
    </source>
</evidence>
<dbReference type="Pfam" id="PF00135">
    <property type="entry name" value="COesterase"/>
    <property type="match status" value="1"/>
</dbReference>
<reference evidence="4 5" key="1">
    <citation type="journal article" date="2016" name="Mol. Biol. Evol.">
        <title>Comparative Genomics of Early-Diverging Mushroom-Forming Fungi Provides Insights into the Origins of Lignocellulose Decay Capabilities.</title>
        <authorList>
            <person name="Nagy L.G."/>
            <person name="Riley R."/>
            <person name="Tritt A."/>
            <person name="Adam C."/>
            <person name="Daum C."/>
            <person name="Floudas D."/>
            <person name="Sun H."/>
            <person name="Yadav J.S."/>
            <person name="Pangilinan J."/>
            <person name="Larsson K.H."/>
            <person name="Matsuura K."/>
            <person name="Barry K."/>
            <person name="Labutti K."/>
            <person name="Kuo R."/>
            <person name="Ohm R.A."/>
            <person name="Bhattacharya S.S."/>
            <person name="Shirouzu T."/>
            <person name="Yoshinaga Y."/>
            <person name="Martin F.M."/>
            <person name="Grigoriev I.V."/>
            <person name="Hibbett D.S."/>
        </authorList>
    </citation>
    <scope>NUCLEOTIDE SEQUENCE [LARGE SCALE GENOMIC DNA]</scope>
    <source>
        <strain evidence="4 5">CBS 109695</strain>
    </source>
</reference>
<dbReference type="PANTHER" id="PTHR43142:SF1">
    <property type="entry name" value="CARBOXYLIC ESTER HYDROLASE"/>
    <property type="match status" value="1"/>
</dbReference>
<feature type="domain" description="Carboxylesterase type B" evidence="3">
    <location>
        <begin position="1"/>
        <end position="50"/>
    </location>
</feature>
<dbReference type="GO" id="GO:0016787">
    <property type="term" value="F:hydrolase activity"/>
    <property type="evidence" value="ECO:0007669"/>
    <property type="project" value="UniProtKB-KW"/>
</dbReference>
<dbReference type="SUPFAM" id="SSF53474">
    <property type="entry name" value="alpha/beta-Hydrolases"/>
    <property type="match status" value="1"/>
</dbReference>
<dbReference type="STRING" id="436010.A0A165YHU7"/>
<sequence length="61" mass="6831">NTRLHDQRQAMRWLHEHIEHFGGDPSKVLTLVGESAGSISISQHLLANGGNTERLFRAPSR</sequence>
<protein>
    <submittedName>
        <fullName evidence="4">Carboxylesterase</fullName>
    </submittedName>
</protein>
<evidence type="ECO:0000313" key="5">
    <source>
        <dbReference type="Proteomes" id="UP000076532"/>
    </source>
</evidence>
<evidence type="ECO:0000313" key="4">
    <source>
        <dbReference type="EMBL" id="KZP09575.1"/>
    </source>
</evidence>
<proteinExistence type="inferred from homology"/>
<dbReference type="InterPro" id="IPR029058">
    <property type="entry name" value="AB_hydrolase_fold"/>
</dbReference>
<comment type="similarity">
    <text evidence="1">Belongs to the type-B carboxylesterase/lipase family.</text>
</comment>
<dbReference type="EMBL" id="KV417697">
    <property type="protein sequence ID" value="KZP09575.1"/>
    <property type="molecule type" value="Genomic_DNA"/>
</dbReference>
<keyword evidence="2" id="KW-0378">Hydrolase</keyword>
<accession>A0A165YHU7</accession>
<dbReference type="Gene3D" id="3.40.50.1820">
    <property type="entry name" value="alpha/beta hydrolase"/>
    <property type="match status" value="1"/>
</dbReference>
<dbReference type="AlphaFoldDB" id="A0A165YHU7"/>
<dbReference type="OrthoDB" id="408631at2759"/>
<dbReference type="PANTHER" id="PTHR43142">
    <property type="entry name" value="CARBOXYLIC ESTER HYDROLASE"/>
    <property type="match status" value="1"/>
</dbReference>
<evidence type="ECO:0000256" key="1">
    <source>
        <dbReference type="ARBA" id="ARBA00005964"/>
    </source>
</evidence>
<gene>
    <name evidence="4" type="ORF">FIBSPDRAFT_759791</name>
</gene>
<dbReference type="InterPro" id="IPR002018">
    <property type="entry name" value="CarbesteraseB"/>
</dbReference>
<keyword evidence="5" id="KW-1185">Reference proteome</keyword>
<name>A0A165YHU7_9AGAM</name>
<organism evidence="4 5">
    <name type="scientific">Athelia psychrophila</name>
    <dbReference type="NCBI Taxonomy" id="1759441"/>
    <lineage>
        <taxon>Eukaryota</taxon>
        <taxon>Fungi</taxon>
        <taxon>Dikarya</taxon>
        <taxon>Basidiomycota</taxon>
        <taxon>Agaricomycotina</taxon>
        <taxon>Agaricomycetes</taxon>
        <taxon>Agaricomycetidae</taxon>
        <taxon>Atheliales</taxon>
        <taxon>Atheliaceae</taxon>
        <taxon>Athelia</taxon>
    </lineage>
</organism>
<feature type="non-terminal residue" evidence="4">
    <location>
        <position position="1"/>
    </location>
</feature>
<dbReference type="Proteomes" id="UP000076532">
    <property type="component" value="Unassembled WGS sequence"/>
</dbReference>
<evidence type="ECO:0000256" key="2">
    <source>
        <dbReference type="ARBA" id="ARBA00022801"/>
    </source>
</evidence>